<reference evidence="1 2" key="1">
    <citation type="submission" date="2016-11" db="EMBL/GenBank/DDBJ databases">
        <title>Draft Genome Sequences of Nine Cyanobacterial Strains from Diverse Habitats.</title>
        <authorList>
            <person name="Zhu T."/>
            <person name="Hou S."/>
            <person name="Lu X."/>
            <person name="Hess W.R."/>
        </authorList>
    </citation>
    <scope>NUCLEOTIDE SEQUENCE [LARGE SCALE GENOMIC DNA]</scope>
    <source>
        <strain evidence="1 2">IAM M-71</strain>
    </source>
</reference>
<dbReference type="OrthoDB" id="517878at2"/>
<dbReference type="InterPro" id="IPR025458">
    <property type="entry name" value="DUF4278"/>
</dbReference>
<comment type="caution">
    <text evidence="1">The sequence shown here is derived from an EMBL/GenBank/DDBJ whole genome shotgun (WGS) entry which is preliminary data.</text>
</comment>
<evidence type="ECO:0000313" key="2">
    <source>
        <dbReference type="Proteomes" id="UP000185860"/>
    </source>
</evidence>
<evidence type="ECO:0000313" key="1">
    <source>
        <dbReference type="EMBL" id="OKH32668.1"/>
    </source>
</evidence>
<name>A0A1U7I8G1_9CYAN</name>
<sequence>MKLLYRGNHYESASQKIETVKTEIIACFRGQKYQINRPALQNISQKSMCLKYRGVPYLSEPRSTVSRENILKNQKLIGVS</sequence>
<accession>A0A1U7I8G1</accession>
<evidence type="ECO:0008006" key="3">
    <source>
        <dbReference type="Google" id="ProtNLM"/>
    </source>
</evidence>
<dbReference type="EMBL" id="MRCE01000037">
    <property type="protein sequence ID" value="OKH32668.1"/>
    <property type="molecule type" value="Genomic_DNA"/>
</dbReference>
<dbReference type="RefSeq" id="WP_073596332.1">
    <property type="nucleotide sequence ID" value="NZ_MRCE01000037.1"/>
</dbReference>
<protein>
    <recommendedName>
        <fullName evidence="3">DUF4278 domain-containing protein</fullName>
    </recommendedName>
</protein>
<gene>
    <name evidence="1" type="ORF">NIES2119_25645</name>
</gene>
<organism evidence="1 2">
    <name type="scientific">[Phormidium ambiguum] IAM M-71</name>
    <dbReference type="NCBI Taxonomy" id="454136"/>
    <lineage>
        <taxon>Bacteria</taxon>
        <taxon>Bacillati</taxon>
        <taxon>Cyanobacteriota</taxon>
        <taxon>Cyanophyceae</taxon>
        <taxon>Oscillatoriophycideae</taxon>
        <taxon>Aerosakkonematales</taxon>
        <taxon>Aerosakkonemataceae</taxon>
        <taxon>Floridanema</taxon>
    </lineage>
</organism>
<dbReference type="Proteomes" id="UP000185860">
    <property type="component" value="Unassembled WGS sequence"/>
</dbReference>
<dbReference type="Pfam" id="PF14105">
    <property type="entry name" value="DUF4278"/>
    <property type="match status" value="1"/>
</dbReference>
<dbReference type="AlphaFoldDB" id="A0A1U7I8G1"/>
<proteinExistence type="predicted"/>